<evidence type="ECO:0000256" key="9">
    <source>
        <dbReference type="RuleBase" id="RU003357"/>
    </source>
</evidence>
<evidence type="ECO:0000256" key="1">
    <source>
        <dbReference type="ARBA" id="ARBA00004571"/>
    </source>
</evidence>
<protein>
    <submittedName>
        <fullName evidence="13">TonB-dependent receptor</fullName>
    </submittedName>
</protein>
<comment type="caution">
    <text evidence="13">The sequence shown here is derived from an EMBL/GenBank/DDBJ whole genome shotgun (WGS) entry which is preliminary data.</text>
</comment>
<dbReference type="InterPro" id="IPR023997">
    <property type="entry name" value="TonB-dep_OMP_SusC/RagA_CS"/>
</dbReference>
<dbReference type="SUPFAM" id="SSF56935">
    <property type="entry name" value="Porins"/>
    <property type="match status" value="1"/>
</dbReference>
<reference evidence="13 14" key="1">
    <citation type="submission" date="2018-07" db="EMBL/GenBank/DDBJ databases">
        <title>Genome analysis of Larkinella rosea.</title>
        <authorList>
            <person name="Zhou Z."/>
            <person name="Wang G."/>
        </authorList>
    </citation>
    <scope>NUCLEOTIDE SEQUENCE [LARGE SCALE GENOMIC DNA]</scope>
    <source>
        <strain evidence="14">zzj9</strain>
    </source>
</reference>
<dbReference type="Gene3D" id="2.60.40.1120">
    <property type="entry name" value="Carboxypeptidase-like, regulatory domain"/>
    <property type="match status" value="1"/>
</dbReference>
<dbReference type="Gene3D" id="2.170.130.10">
    <property type="entry name" value="TonB-dependent receptor, plug domain"/>
    <property type="match status" value="1"/>
</dbReference>
<feature type="chain" id="PRO_5016696753" evidence="10">
    <location>
        <begin position="30"/>
        <end position="1058"/>
    </location>
</feature>
<dbReference type="InterPro" id="IPR023996">
    <property type="entry name" value="TonB-dep_OMP_SusC/RagA"/>
</dbReference>
<dbReference type="InterPro" id="IPR000531">
    <property type="entry name" value="Beta-barrel_TonB"/>
</dbReference>
<dbReference type="SUPFAM" id="SSF49464">
    <property type="entry name" value="Carboxypeptidase regulatory domain-like"/>
    <property type="match status" value="1"/>
</dbReference>
<dbReference type="InterPro" id="IPR008969">
    <property type="entry name" value="CarboxyPept-like_regulatory"/>
</dbReference>
<keyword evidence="7 8" id="KW-0998">Cell outer membrane</keyword>
<evidence type="ECO:0000256" key="7">
    <source>
        <dbReference type="ARBA" id="ARBA00023237"/>
    </source>
</evidence>
<evidence type="ECO:0000259" key="11">
    <source>
        <dbReference type="Pfam" id="PF00593"/>
    </source>
</evidence>
<dbReference type="InterPro" id="IPR037066">
    <property type="entry name" value="Plug_dom_sf"/>
</dbReference>
<keyword evidence="14" id="KW-1185">Reference proteome</keyword>
<feature type="signal peptide" evidence="10">
    <location>
        <begin position="1"/>
        <end position="29"/>
    </location>
</feature>
<evidence type="ECO:0000259" key="12">
    <source>
        <dbReference type="Pfam" id="PF07715"/>
    </source>
</evidence>
<proteinExistence type="inferred from homology"/>
<dbReference type="RefSeq" id="WP_114406747.1">
    <property type="nucleotide sequence ID" value="NZ_QOWE01000011.1"/>
</dbReference>
<dbReference type="EMBL" id="QOWE01000011">
    <property type="protein sequence ID" value="RCR68696.1"/>
    <property type="molecule type" value="Genomic_DNA"/>
</dbReference>
<dbReference type="PROSITE" id="PS52016">
    <property type="entry name" value="TONB_DEPENDENT_REC_3"/>
    <property type="match status" value="1"/>
</dbReference>
<dbReference type="Pfam" id="PF07715">
    <property type="entry name" value="Plug"/>
    <property type="match status" value="1"/>
</dbReference>
<dbReference type="NCBIfam" id="TIGR04056">
    <property type="entry name" value="OMP_RagA_SusC"/>
    <property type="match status" value="1"/>
</dbReference>
<keyword evidence="10" id="KW-0732">Signal</keyword>
<evidence type="ECO:0000313" key="14">
    <source>
        <dbReference type="Proteomes" id="UP000253383"/>
    </source>
</evidence>
<name>A0A368JNV6_9BACT</name>
<keyword evidence="2 8" id="KW-0813">Transport</keyword>
<evidence type="ECO:0000256" key="8">
    <source>
        <dbReference type="PROSITE-ProRule" id="PRU01360"/>
    </source>
</evidence>
<keyword evidence="13" id="KW-0675">Receptor</keyword>
<evidence type="ECO:0000256" key="3">
    <source>
        <dbReference type="ARBA" id="ARBA00022452"/>
    </source>
</evidence>
<dbReference type="InterPro" id="IPR039426">
    <property type="entry name" value="TonB-dep_rcpt-like"/>
</dbReference>
<dbReference type="Proteomes" id="UP000253383">
    <property type="component" value="Unassembled WGS sequence"/>
</dbReference>
<evidence type="ECO:0000256" key="5">
    <source>
        <dbReference type="ARBA" id="ARBA00023077"/>
    </source>
</evidence>
<dbReference type="NCBIfam" id="TIGR04057">
    <property type="entry name" value="SusC_RagA_signa"/>
    <property type="match status" value="1"/>
</dbReference>
<sequence length="1058" mass="113890">MKRRKFYQIGPCFVLLFALFLSTHGQLSAQDAREIQGTVVDNNGQATLPGVNVVIKGTSRGTATGANGQFTISAKPSDVLIFSFIGYVTKEVTVNSQTTINVSLTSDLQLLNEVVVTGYSSQRKKDITGSVAVVDMKAVKSFPAGSAVQALQGQAAGVNVITSGVPGASSNIFVRGVTSFGNTQPLVLVDGIQADLNNISADDVESIQVLKDAGAAAIYGVRGSNGVLIVTTKKGKSGKPTITYDAYYGMQMPLPGNPFDLLNSQDFMKVVNIATPNNILFANGMPDYLYAGPGVAGVAKAGDPAVDPTRYSYDPINTANNYLIQQVNKTGTNWFQELFKPAPMTSHNLTASGGTDKSNYLLSLGYINQQGTLIETYMKRYSARVNTAFKVGKNIRIGQNANVFYRDSPGFGNQSEFGTLSAVYKMMPIIPVYDIKGNYGGTFAGPGLGSNQNPVAMQKRNINNRSNSWNIVGNAYAEVDFLKNFTARTSFGATIDNNYGQSFNFTQYENKQGNSSPNSYSENASFNSTLTWTNTLKYETQLGKHSIQALVGSEAIKSSGRGVGGSSQRFFSTNYDYLILGNGTTGVTNFSNAYINSLFSIFGRVDYAYNDKYLIGATIRRDGSSRFGSEKRYGVFPSVSLGWRVSNEGFMKDISWLSDLKIRGSYGILGSQNNVAPENAFSLYGGGYGTAYYDIAGTSNTVQQGFIQTRIGNPNAGWEENIVSNLGFDASLFNNKLDVSVEYYKKSINGLLFTQPLPATVGGATAPVVNIGDIQNKGVDASLTYRGTIANALQFSVGANITSYKNMVVDIPNPGYFEVSSLQGMGNLVRNQEGQAVSSFFGYDVLGLFNSASEVSESPAQSGAAPGRFKYRDVNGDGVITPADRTFLGSPNPDFTYGINLGLNYKGFDLSTIFYGSQGNEIVNTIRSYTHFYAGYIGNKSNVLLNAWTPQNTNTTVPIIETGTSLSTSGALNSYFVEDGSYLRMRSLILGYTLKPTLLQKAGIGKLRVYAQAANLFTITKYTGLDPELGGSSSAFGVDFGNYPNNQRNFLFGVNLSF</sequence>
<dbReference type="AlphaFoldDB" id="A0A368JNV6"/>
<evidence type="ECO:0000313" key="13">
    <source>
        <dbReference type="EMBL" id="RCR68696.1"/>
    </source>
</evidence>
<dbReference type="InterPro" id="IPR012910">
    <property type="entry name" value="Plug_dom"/>
</dbReference>
<dbReference type="Pfam" id="PF13715">
    <property type="entry name" value="CarbopepD_reg_2"/>
    <property type="match status" value="1"/>
</dbReference>
<keyword evidence="4 8" id="KW-0812">Transmembrane</keyword>
<evidence type="ECO:0000256" key="4">
    <source>
        <dbReference type="ARBA" id="ARBA00022692"/>
    </source>
</evidence>
<keyword evidence="5 9" id="KW-0798">TonB box</keyword>
<dbReference type="GO" id="GO:0009279">
    <property type="term" value="C:cell outer membrane"/>
    <property type="evidence" value="ECO:0007669"/>
    <property type="project" value="UniProtKB-SubCell"/>
</dbReference>
<feature type="domain" description="TonB-dependent receptor plug" evidence="12">
    <location>
        <begin position="124"/>
        <end position="227"/>
    </location>
</feature>
<evidence type="ECO:0000256" key="2">
    <source>
        <dbReference type="ARBA" id="ARBA00022448"/>
    </source>
</evidence>
<evidence type="ECO:0000256" key="6">
    <source>
        <dbReference type="ARBA" id="ARBA00023136"/>
    </source>
</evidence>
<dbReference type="Pfam" id="PF00593">
    <property type="entry name" value="TonB_dep_Rec_b-barrel"/>
    <property type="match status" value="1"/>
</dbReference>
<accession>A0A368JNV6</accession>
<keyword evidence="3 8" id="KW-1134">Transmembrane beta strand</keyword>
<evidence type="ECO:0000256" key="10">
    <source>
        <dbReference type="SAM" id="SignalP"/>
    </source>
</evidence>
<keyword evidence="6 8" id="KW-0472">Membrane</keyword>
<dbReference type="OrthoDB" id="9768177at2"/>
<dbReference type="Gene3D" id="2.40.170.20">
    <property type="entry name" value="TonB-dependent receptor, beta-barrel domain"/>
    <property type="match status" value="1"/>
</dbReference>
<dbReference type="InterPro" id="IPR036942">
    <property type="entry name" value="Beta-barrel_TonB_sf"/>
</dbReference>
<gene>
    <name evidence="13" type="ORF">DUE52_14530</name>
</gene>
<comment type="subcellular location">
    <subcellularLocation>
        <location evidence="1 8">Cell outer membrane</location>
        <topology evidence="1 8">Multi-pass membrane protein</topology>
    </subcellularLocation>
</comment>
<organism evidence="13 14">
    <name type="scientific">Larkinella punicea</name>
    <dbReference type="NCBI Taxonomy" id="2315727"/>
    <lineage>
        <taxon>Bacteria</taxon>
        <taxon>Pseudomonadati</taxon>
        <taxon>Bacteroidota</taxon>
        <taxon>Cytophagia</taxon>
        <taxon>Cytophagales</taxon>
        <taxon>Spirosomataceae</taxon>
        <taxon>Larkinella</taxon>
    </lineage>
</organism>
<comment type="similarity">
    <text evidence="8 9">Belongs to the TonB-dependent receptor family.</text>
</comment>
<feature type="domain" description="TonB-dependent receptor-like beta-barrel" evidence="11">
    <location>
        <begin position="437"/>
        <end position="909"/>
    </location>
</feature>